<dbReference type="Proteomes" id="UP000267029">
    <property type="component" value="Unassembled WGS sequence"/>
</dbReference>
<dbReference type="OrthoDB" id="6239122at2759"/>
<keyword evidence="4" id="KW-1185">Reference proteome</keyword>
<sequence length="223" mass="25425">MHIFCRKMGNQLLFLLLATAALVTASVYDDFPQWDPIHWLVPSTETIELSCYHPSYYPFNDLSKGHNIQWILPKPTSYRHLKPGESNEGWKVLNDTKYTLKIDKSIMNVPDAVNGMYVCAVLAPISDKSEIYSWYYLRWGVGLYTNVPAMNEGTIAQKYYMSFTYSWVSTLVAIVIFVLFAITVHFRYKGGPVLEVDEEAGSELSFTSKKSDKKGIDFDSGML</sequence>
<name>A0A3P6HWR2_MESCO</name>
<evidence type="ECO:0000256" key="1">
    <source>
        <dbReference type="SAM" id="Phobius"/>
    </source>
</evidence>
<evidence type="ECO:0000256" key="2">
    <source>
        <dbReference type="SAM" id="SignalP"/>
    </source>
</evidence>
<feature type="signal peptide" evidence="2">
    <location>
        <begin position="1"/>
        <end position="25"/>
    </location>
</feature>
<gene>
    <name evidence="3" type="ORF">MCOS_LOCUS9418</name>
</gene>
<accession>A0A3P6HWR2</accession>
<keyword evidence="1" id="KW-0472">Membrane</keyword>
<protein>
    <recommendedName>
        <fullName evidence="5">Ig-like domain-containing protein</fullName>
    </recommendedName>
</protein>
<keyword evidence="2" id="KW-0732">Signal</keyword>
<keyword evidence="1" id="KW-1133">Transmembrane helix</keyword>
<proteinExistence type="predicted"/>
<dbReference type="AlphaFoldDB" id="A0A3P6HWR2"/>
<keyword evidence="1" id="KW-0812">Transmembrane</keyword>
<evidence type="ECO:0000313" key="4">
    <source>
        <dbReference type="Proteomes" id="UP000267029"/>
    </source>
</evidence>
<evidence type="ECO:0008006" key="5">
    <source>
        <dbReference type="Google" id="ProtNLM"/>
    </source>
</evidence>
<reference evidence="3 4" key="1">
    <citation type="submission" date="2018-10" db="EMBL/GenBank/DDBJ databases">
        <authorList>
            <consortium name="Pathogen Informatics"/>
        </authorList>
    </citation>
    <scope>NUCLEOTIDE SEQUENCE [LARGE SCALE GENOMIC DNA]</scope>
</reference>
<feature type="transmembrane region" description="Helical" evidence="1">
    <location>
        <begin position="159"/>
        <end position="182"/>
    </location>
</feature>
<evidence type="ECO:0000313" key="3">
    <source>
        <dbReference type="EMBL" id="VDD83415.1"/>
    </source>
</evidence>
<dbReference type="EMBL" id="UXSR01005718">
    <property type="protein sequence ID" value="VDD83415.1"/>
    <property type="molecule type" value="Genomic_DNA"/>
</dbReference>
<feature type="chain" id="PRO_5017956380" description="Ig-like domain-containing protein" evidence="2">
    <location>
        <begin position="26"/>
        <end position="223"/>
    </location>
</feature>
<organism evidence="3 4">
    <name type="scientific">Mesocestoides corti</name>
    <name type="common">Flatworm</name>
    <dbReference type="NCBI Taxonomy" id="53468"/>
    <lineage>
        <taxon>Eukaryota</taxon>
        <taxon>Metazoa</taxon>
        <taxon>Spiralia</taxon>
        <taxon>Lophotrochozoa</taxon>
        <taxon>Platyhelminthes</taxon>
        <taxon>Cestoda</taxon>
        <taxon>Eucestoda</taxon>
        <taxon>Cyclophyllidea</taxon>
        <taxon>Mesocestoididae</taxon>
        <taxon>Mesocestoides</taxon>
    </lineage>
</organism>